<name>A0A0G4GDT1_9ALVE</name>
<reference evidence="1" key="1">
    <citation type="submission" date="2014-11" db="EMBL/GenBank/DDBJ databases">
        <authorList>
            <person name="Otto D Thomas"/>
            <person name="Naeem Raeece"/>
        </authorList>
    </citation>
    <scope>NUCLEOTIDE SEQUENCE</scope>
</reference>
<dbReference type="EMBL" id="CDMZ01001114">
    <property type="protein sequence ID" value="CEM27524.1"/>
    <property type="molecule type" value="Genomic_DNA"/>
</dbReference>
<accession>A0A0G4GDT1</accession>
<dbReference type="VEuPathDB" id="CryptoDB:Cvel_21435"/>
<dbReference type="AlphaFoldDB" id="A0A0G4GDT1"/>
<proteinExistence type="predicted"/>
<evidence type="ECO:0000313" key="1">
    <source>
        <dbReference type="EMBL" id="CEM27524.1"/>
    </source>
</evidence>
<sequence length="125" mass="14250">SGAKLDEYNHFRLFETETEEGFTFRGHRMVKVKTFEWIQIPGTYKRVGHSEMQTVKVLQGAGEFEFEWVASGGPRWTLEVDWDCKEGGWFRLVQSLRRGIWGECFLLEVGAEGGAPACCRTGRGV</sequence>
<organism evidence="1">
    <name type="scientific">Chromera velia CCMP2878</name>
    <dbReference type="NCBI Taxonomy" id="1169474"/>
    <lineage>
        <taxon>Eukaryota</taxon>
        <taxon>Sar</taxon>
        <taxon>Alveolata</taxon>
        <taxon>Colpodellida</taxon>
        <taxon>Chromeraceae</taxon>
        <taxon>Chromera</taxon>
    </lineage>
</organism>
<gene>
    <name evidence="1" type="ORF">Cvel_21435</name>
</gene>
<protein>
    <submittedName>
        <fullName evidence="1">Uncharacterized protein</fullName>
    </submittedName>
</protein>
<feature type="non-terminal residue" evidence="1">
    <location>
        <position position="1"/>
    </location>
</feature>